<keyword evidence="4 6" id="KW-0238">DNA-binding</keyword>
<evidence type="ECO:0000256" key="6">
    <source>
        <dbReference type="HAMAP-Rule" id="MF_00962"/>
    </source>
</evidence>
<feature type="short sequence motif" description="Interaction with polymerase core subunit RpoC" evidence="6">
    <location>
        <begin position="54"/>
        <end position="57"/>
    </location>
</feature>
<evidence type="ECO:0000256" key="4">
    <source>
        <dbReference type="ARBA" id="ARBA00023125"/>
    </source>
</evidence>
<dbReference type="Pfam" id="PF04539">
    <property type="entry name" value="Sigma70_r3"/>
    <property type="match status" value="1"/>
</dbReference>
<dbReference type="AlphaFoldDB" id="A0A9X3YI82"/>
<feature type="DNA-binding region" description="H-T-H motif" evidence="6">
    <location>
        <begin position="216"/>
        <end position="235"/>
    </location>
</feature>
<dbReference type="NCBIfam" id="TIGR02479">
    <property type="entry name" value="FliA_WhiG"/>
    <property type="match status" value="1"/>
</dbReference>
<feature type="region of interest" description="Sigma-70 factor domain-4" evidence="6">
    <location>
        <begin position="194"/>
        <end position="242"/>
    </location>
</feature>
<dbReference type="SUPFAM" id="SSF88659">
    <property type="entry name" value="Sigma3 and sigma4 domains of RNA polymerase sigma factors"/>
    <property type="match status" value="2"/>
</dbReference>
<keyword evidence="1 6" id="KW-0963">Cytoplasm</keyword>
<dbReference type="GO" id="GO:0005737">
    <property type="term" value="C:cytoplasm"/>
    <property type="evidence" value="ECO:0007669"/>
    <property type="project" value="UniProtKB-SubCell"/>
</dbReference>
<evidence type="ECO:0000313" key="8">
    <source>
        <dbReference type="EMBL" id="MDC8012879.1"/>
    </source>
</evidence>
<dbReference type="RefSeq" id="WP_263545328.1">
    <property type="nucleotide sequence ID" value="NZ_JAOVZO020000014.1"/>
</dbReference>
<dbReference type="EMBL" id="JAOVZO020000014">
    <property type="protein sequence ID" value="MDC8012879.1"/>
    <property type="molecule type" value="Genomic_DNA"/>
</dbReference>
<dbReference type="InterPro" id="IPR000943">
    <property type="entry name" value="RNA_pol_sigma70"/>
</dbReference>
<dbReference type="InterPro" id="IPR012845">
    <property type="entry name" value="RNA_pol_sigma_FliA_WhiG"/>
</dbReference>
<dbReference type="PANTHER" id="PTHR30385:SF7">
    <property type="entry name" value="RNA POLYMERASE SIGMA FACTOR FLIA"/>
    <property type="match status" value="1"/>
</dbReference>
<dbReference type="Pfam" id="PF04545">
    <property type="entry name" value="Sigma70_r4"/>
    <property type="match status" value="1"/>
</dbReference>
<dbReference type="Proteomes" id="UP001139971">
    <property type="component" value="Unassembled WGS sequence"/>
</dbReference>
<keyword evidence="3 6" id="KW-0731">Sigma factor</keyword>
<dbReference type="InterPro" id="IPR007624">
    <property type="entry name" value="RNA_pol_sigma70_r3"/>
</dbReference>
<dbReference type="HAMAP" id="MF_00962">
    <property type="entry name" value="Sigma70_FliA"/>
    <property type="match status" value="1"/>
</dbReference>
<gene>
    <name evidence="6" type="primary">fliA</name>
    <name evidence="8" type="ORF">OD750_010015</name>
</gene>
<dbReference type="PRINTS" id="PR00046">
    <property type="entry name" value="SIGMA70FCT"/>
</dbReference>
<dbReference type="PIRSF" id="PIRSF000770">
    <property type="entry name" value="RNA_pol_sigma-SigE/K"/>
    <property type="match status" value="1"/>
</dbReference>
<comment type="caution">
    <text evidence="6">Lacks conserved residue(s) required for the propagation of feature annotation.</text>
</comment>
<accession>A0A9X3YI82</accession>
<dbReference type="GO" id="GO:0003899">
    <property type="term" value="F:DNA-directed RNA polymerase activity"/>
    <property type="evidence" value="ECO:0007669"/>
    <property type="project" value="InterPro"/>
</dbReference>
<dbReference type="GO" id="GO:0003677">
    <property type="term" value="F:DNA binding"/>
    <property type="evidence" value="ECO:0007669"/>
    <property type="project" value="UniProtKB-UniRule"/>
</dbReference>
<dbReference type="InterPro" id="IPR014284">
    <property type="entry name" value="RNA_pol_sigma-70_dom"/>
</dbReference>
<evidence type="ECO:0000256" key="2">
    <source>
        <dbReference type="ARBA" id="ARBA00023015"/>
    </source>
</evidence>
<evidence type="ECO:0000256" key="1">
    <source>
        <dbReference type="ARBA" id="ARBA00022490"/>
    </source>
</evidence>
<dbReference type="Gene3D" id="1.10.1740.10">
    <property type="match status" value="1"/>
</dbReference>
<dbReference type="InterPro" id="IPR013325">
    <property type="entry name" value="RNA_pol_sigma_r2"/>
</dbReference>
<dbReference type="NCBIfam" id="NF005413">
    <property type="entry name" value="PRK06986.1"/>
    <property type="match status" value="1"/>
</dbReference>
<evidence type="ECO:0000256" key="3">
    <source>
        <dbReference type="ARBA" id="ARBA00023082"/>
    </source>
</evidence>
<comment type="subcellular location">
    <subcellularLocation>
        <location evidence="6">Cytoplasm</location>
    </subcellularLocation>
</comment>
<comment type="function">
    <text evidence="6">Sigma factors are initiation factors that promote the attachment of RNA polymerase to specific initiation sites and are then released. This sigma factor controls the expression of flagella-related genes.</text>
</comment>
<sequence length="255" mass="27751">MPFPLGTPRAHAHAEYRAAGRDSLAELVERHTALVSRLAHHLCARLPANVDVGDLVQAGMIGLIEASRSYDAAQGASFETYASIRIRGAMLDEVRKGDWMPRSVHRRAREAAQAVRDIEQRTGRAAAPADVARALGMSREDYDHLLEDAVRGQVLSLDMHVEEHGDARLPALQADASPSGRYESAKFSAALAEAIGGLPEREALVLSLYYEQELNLREIGATLGVSESRVCQIHGQALLRVRSRLAGWIDDTACA</sequence>
<dbReference type="GO" id="GO:0016987">
    <property type="term" value="F:sigma factor activity"/>
    <property type="evidence" value="ECO:0007669"/>
    <property type="project" value="UniProtKB-UniRule"/>
</dbReference>
<dbReference type="InterPro" id="IPR007627">
    <property type="entry name" value="RNA_pol_sigma70_r2"/>
</dbReference>
<dbReference type="PANTHER" id="PTHR30385">
    <property type="entry name" value="SIGMA FACTOR F FLAGELLAR"/>
    <property type="match status" value="1"/>
</dbReference>
<keyword evidence="5 6" id="KW-0804">Transcription</keyword>
<feature type="domain" description="RNA polymerase sigma-70" evidence="7">
    <location>
        <begin position="215"/>
        <end position="241"/>
    </location>
</feature>
<dbReference type="Pfam" id="PF04542">
    <property type="entry name" value="Sigma70_r2"/>
    <property type="match status" value="1"/>
</dbReference>
<reference evidence="8" key="1">
    <citation type="submission" date="2023-02" db="EMBL/GenBank/DDBJ databases">
        <title>Tahibacter soli sp. nov. isolated from soil.</title>
        <authorList>
            <person name="Baek J.H."/>
            <person name="Lee J.K."/>
            <person name="Choi D.G."/>
            <person name="Jeon C.O."/>
        </authorList>
    </citation>
    <scope>NUCLEOTIDE SEQUENCE</scope>
    <source>
        <strain evidence="8">BL</strain>
    </source>
</reference>
<keyword evidence="2 6" id="KW-0805">Transcription regulation</keyword>
<evidence type="ECO:0000259" key="7">
    <source>
        <dbReference type="PROSITE" id="PS00716"/>
    </source>
</evidence>
<evidence type="ECO:0000256" key="5">
    <source>
        <dbReference type="ARBA" id="ARBA00023163"/>
    </source>
</evidence>
<dbReference type="InterPro" id="IPR007630">
    <property type="entry name" value="RNA_pol_sigma70_r4"/>
</dbReference>
<proteinExistence type="inferred from homology"/>
<dbReference type="InterPro" id="IPR028617">
    <property type="entry name" value="Sigma70_FliA"/>
</dbReference>
<protein>
    <recommendedName>
        <fullName evidence="6">RNA polymerase sigma factor FliA</fullName>
    </recommendedName>
    <alternativeName>
        <fullName evidence="6">RNA polymerase sigma factor for flagellar operon</fullName>
    </alternativeName>
    <alternativeName>
        <fullName evidence="6">Sigma F</fullName>
    </alternativeName>
    <alternativeName>
        <fullName evidence="6">Sigma-28</fullName>
    </alternativeName>
</protein>
<organism evidence="8 9">
    <name type="scientific">Tahibacter soli</name>
    <dbReference type="NCBI Taxonomy" id="2983605"/>
    <lineage>
        <taxon>Bacteria</taxon>
        <taxon>Pseudomonadati</taxon>
        <taxon>Pseudomonadota</taxon>
        <taxon>Gammaproteobacteria</taxon>
        <taxon>Lysobacterales</taxon>
        <taxon>Rhodanobacteraceae</taxon>
        <taxon>Tahibacter</taxon>
    </lineage>
</organism>
<evidence type="ECO:0000313" key="9">
    <source>
        <dbReference type="Proteomes" id="UP001139971"/>
    </source>
</evidence>
<name>A0A9X3YI82_9GAMM</name>
<dbReference type="Gene3D" id="1.20.140.160">
    <property type="match status" value="1"/>
</dbReference>
<dbReference type="SUPFAM" id="SSF88946">
    <property type="entry name" value="Sigma2 domain of RNA polymerase sigma factors"/>
    <property type="match status" value="1"/>
</dbReference>
<dbReference type="NCBIfam" id="TIGR02937">
    <property type="entry name" value="sigma70-ECF"/>
    <property type="match status" value="1"/>
</dbReference>
<feature type="region of interest" description="Sigma-70 factor domain-2" evidence="6">
    <location>
        <begin position="27"/>
        <end position="99"/>
    </location>
</feature>
<comment type="caution">
    <text evidence="8">The sequence shown here is derived from an EMBL/GenBank/DDBJ whole genome shotgun (WGS) entry which is preliminary data.</text>
</comment>
<dbReference type="PROSITE" id="PS00716">
    <property type="entry name" value="SIGMA70_2"/>
    <property type="match status" value="1"/>
</dbReference>
<keyword evidence="9" id="KW-1185">Reference proteome</keyword>
<comment type="similarity">
    <text evidence="6">Belongs to the sigma-70 factor family. FliA subfamily.</text>
</comment>
<dbReference type="CDD" id="cd06171">
    <property type="entry name" value="Sigma70_r4"/>
    <property type="match status" value="1"/>
</dbReference>
<dbReference type="GO" id="GO:0006352">
    <property type="term" value="P:DNA-templated transcription initiation"/>
    <property type="evidence" value="ECO:0007669"/>
    <property type="project" value="UniProtKB-UniRule"/>
</dbReference>
<dbReference type="InterPro" id="IPR013324">
    <property type="entry name" value="RNA_pol_sigma_r3/r4-like"/>
</dbReference>